<organism evidence="2 3">
    <name type="scientific">Klebsiella pneumoniae</name>
    <dbReference type="NCBI Taxonomy" id="573"/>
    <lineage>
        <taxon>Bacteria</taxon>
        <taxon>Pseudomonadati</taxon>
        <taxon>Pseudomonadota</taxon>
        <taxon>Gammaproteobacteria</taxon>
        <taxon>Enterobacterales</taxon>
        <taxon>Enterobacteriaceae</taxon>
        <taxon>Klebsiella/Raoultella group</taxon>
        <taxon>Klebsiella</taxon>
        <taxon>Klebsiella pneumoniae complex</taxon>
    </lineage>
</organism>
<accession>A0A2X3D7X5</accession>
<feature type="transmembrane region" description="Helical" evidence="1">
    <location>
        <begin position="97"/>
        <end position="117"/>
    </location>
</feature>
<reference evidence="2 3" key="1">
    <citation type="submission" date="2018-06" db="EMBL/GenBank/DDBJ databases">
        <authorList>
            <consortium name="Pathogen Informatics"/>
            <person name="Doyle S."/>
        </authorList>
    </citation>
    <scope>NUCLEOTIDE SEQUENCE [LARGE SCALE GENOMIC DNA]</scope>
    <source>
        <strain evidence="2 3">NCTC9645</strain>
    </source>
</reference>
<keyword evidence="1" id="KW-1133">Transmembrane helix</keyword>
<sequence length="123" mass="13754">MTESEKKDLLPRRGGRLGRGAKRALQLLAMLVVAMVMALGLAHWGVAHPGETTALRSWVHSTRYGWLFWRLALYAVLAWGFWKIWHAPGVKPEHRQPLKRMAIACAVFALACEYSLFGGGLTL</sequence>
<feature type="transmembrane region" description="Helical" evidence="1">
    <location>
        <begin position="66"/>
        <end position="85"/>
    </location>
</feature>
<dbReference type="Proteomes" id="UP000250675">
    <property type="component" value="Unassembled WGS sequence"/>
</dbReference>
<feature type="transmembrane region" description="Helical" evidence="1">
    <location>
        <begin position="25"/>
        <end position="46"/>
    </location>
</feature>
<keyword evidence="1" id="KW-0812">Transmembrane</keyword>
<gene>
    <name evidence="2" type="ORF">NCTC9645_01678</name>
</gene>
<evidence type="ECO:0000256" key="1">
    <source>
        <dbReference type="SAM" id="Phobius"/>
    </source>
</evidence>
<keyword evidence="1" id="KW-0472">Membrane</keyword>
<evidence type="ECO:0000313" key="3">
    <source>
        <dbReference type="Proteomes" id="UP000250675"/>
    </source>
</evidence>
<name>A0A2X3D7X5_KLEPN</name>
<dbReference type="AlphaFoldDB" id="A0A2X3D7X5"/>
<dbReference type="EMBL" id="UASO01000004">
    <property type="protein sequence ID" value="SQC20606.1"/>
    <property type="molecule type" value="Genomic_DNA"/>
</dbReference>
<proteinExistence type="predicted"/>
<protein>
    <submittedName>
        <fullName evidence="2">Uncharacterized protein</fullName>
    </submittedName>
</protein>
<evidence type="ECO:0000313" key="2">
    <source>
        <dbReference type="EMBL" id="SQC20606.1"/>
    </source>
</evidence>